<evidence type="ECO:0000313" key="2">
    <source>
        <dbReference type="Proteomes" id="UP001064048"/>
    </source>
</evidence>
<dbReference type="Proteomes" id="UP001064048">
    <property type="component" value="Chromosome 14"/>
</dbReference>
<gene>
    <name evidence="1" type="ORF">MSG28_008704</name>
</gene>
<name>A0ACC0J7N4_CHOFU</name>
<protein>
    <submittedName>
        <fullName evidence="1">Uncharacterized protein</fullName>
    </submittedName>
</protein>
<sequence>MQLSKNAPNYIRFILNVQKLAQKCVMPAPYTTSVDALDLFTSELLHRHRKRGRISHFGSKDFNLNIRFFTEIENKDVSQMTMEQLDTSIQELLSKNKDKQIQQIIQDCLHYRKYLPITTLKKLFRNYSIMGKPESVMALQNYCAQVDPILNKRNVLGSLTKYSLKSFWKLQKVFKRLLRTIKNRDMRGCAEILRNCKVLGVSLPLNQQGKFIQLLIDGKELKPTGKPPIDFKLKF</sequence>
<evidence type="ECO:0000313" key="1">
    <source>
        <dbReference type="EMBL" id="KAI8420123.1"/>
    </source>
</evidence>
<proteinExistence type="predicted"/>
<keyword evidence="2" id="KW-1185">Reference proteome</keyword>
<reference evidence="1 2" key="1">
    <citation type="journal article" date="2022" name="Genome Biol. Evol.">
        <title>The Spruce Budworm Genome: Reconstructing the Evolutionary History of Antifreeze Proteins.</title>
        <authorList>
            <person name="Beliveau C."/>
            <person name="Gagne P."/>
            <person name="Picq S."/>
            <person name="Vernygora O."/>
            <person name="Keeling C.I."/>
            <person name="Pinkney K."/>
            <person name="Doucet D."/>
            <person name="Wen F."/>
            <person name="Johnston J.S."/>
            <person name="Maaroufi H."/>
            <person name="Boyle B."/>
            <person name="Laroche J."/>
            <person name="Dewar K."/>
            <person name="Juretic N."/>
            <person name="Blackburn G."/>
            <person name="Nisole A."/>
            <person name="Brunet B."/>
            <person name="Brandao M."/>
            <person name="Lumley L."/>
            <person name="Duan J."/>
            <person name="Quan G."/>
            <person name="Lucarotti C.J."/>
            <person name="Roe A.D."/>
            <person name="Sperling F.A.H."/>
            <person name="Levesque R.C."/>
            <person name="Cusson M."/>
        </authorList>
    </citation>
    <scope>NUCLEOTIDE SEQUENCE [LARGE SCALE GENOMIC DNA]</scope>
    <source>
        <strain evidence="1">Glfc:IPQL:Cfum</strain>
    </source>
</reference>
<accession>A0ACC0J7N4</accession>
<comment type="caution">
    <text evidence="1">The sequence shown here is derived from an EMBL/GenBank/DDBJ whole genome shotgun (WGS) entry which is preliminary data.</text>
</comment>
<organism evidence="1 2">
    <name type="scientific">Choristoneura fumiferana</name>
    <name type="common">Spruce budworm moth</name>
    <name type="synonym">Archips fumiferana</name>
    <dbReference type="NCBI Taxonomy" id="7141"/>
    <lineage>
        <taxon>Eukaryota</taxon>
        <taxon>Metazoa</taxon>
        <taxon>Ecdysozoa</taxon>
        <taxon>Arthropoda</taxon>
        <taxon>Hexapoda</taxon>
        <taxon>Insecta</taxon>
        <taxon>Pterygota</taxon>
        <taxon>Neoptera</taxon>
        <taxon>Endopterygota</taxon>
        <taxon>Lepidoptera</taxon>
        <taxon>Glossata</taxon>
        <taxon>Ditrysia</taxon>
        <taxon>Tortricoidea</taxon>
        <taxon>Tortricidae</taxon>
        <taxon>Tortricinae</taxon>
        <taxon>Choristoneura</taxon>
    </lineage>
</organism>
<dbReference type="EMBL" id="CM046114">
    <property type="protein sequence ID" value="KAI8420123.1"/>
    <property type="molecule type" value="Genomic_DNA"/>
</dbReference>